<proteinExistence type="predicted"/>
<dbReference type="InterPro" id="IPR044669">
    <property type="entry name" value="YneE/VCCN1/2-like"/>
</dbReference>
<keyword evidence="6 7" id="KW-0472">Membrane</keyword>
<keyword evidence="5" id="KW-0406">Ion transport</keyword>
<keyword evidence="2" id="KW-0813">Transport</keyword>
<gene>
    <name evidence="8" type="ORF">BLS_002096</name>
</gene>
<organism evidence="8 9">
    <name type="scientific">Venturia inaequalis</name>
    <name type="common">Apple scab fungus</name>
    <dbReference type="NCBI Taxonomy" id="5025"/>
    <lineage>
        <taxon>Eukaryota</taxon>
        <taxon>Fungi</taxon>
        <taxon>Dikarya</taxon>
        <taxon>Ascomycota</taxon>
        <taxon>Pezizomycotina</taxon>
        <taxon>Dothideomycetes</taxon>
        <taxon>Pleosporomycetidae</taxon>
        <taxon>Venturiales</taxon>
        <taxon>Venturiaceae</taxon>
        <taxon>Venturia</taxon>
    </lineage>
</organism>
<evidence type="ECO:0000256" key="1">
    <source>
        <dbReference type="ARBA" id="ARBA00004141"/>
    </source>
</evidence>
<evidence type="ECO:0000313" key="8">
    <source>
        <dbReference type="EMBL" id="KAE9976351.1"/>
    </source>
</evidence>
<dbReference type="Pfam" id="PF25539">
    <property type="entry name" value="Bestrophin_2"/>
    <property type="match status" value="1"/>
</dbReference>
<feature type="transmembrane region" description="Helical" evidence="7">
    <location>
        <begin position="50"/>
        <end position="71"/>
    </location>
</feature>
<name>A0A8H3UTF9_VENIN</name>
<keyword evidence="3 7" id="KW-0812">Transmembrane</keyword>
<feature type="transmembrane region" description="Helical" evidence="7">
    <location>
        <begin position="289"/>
        <end position="307"/>
    </location>
</feature>
<evidence type="ECO:0000256" key="2">
    <source>
        <dbReference type="ARBA" id="ARBA00022448"/>
    </source>
</evidence>
<accession>A0A8H3UTF9</accession>
<evidence type="ECO:0000256" key="3">
    <source>
        <dbReference type="ARBA" id="ARBA00022692"/>
    </source>
</evidence>
<dbReference type="PANTHER" id="PTHR33281:SF16">
    <property type="match status" value="1"/>
</dbReference>
<protein>
    <submittedName>
        <fullName evidence="8">Uncharacterized protein</fullName>
    </submittedName>
</protein>
<evidence type="ECO:0000313" key="9">
    <source>
        <dbReference type="Proteomes" id="UP000433883"/>
    </source>
</evidence>
<comment type="subcellular location">
    <subcellularLocation>
        <location evidence="1">Membrane</location>
        <topology evidence="1">Multi-pass membrane protein</topology>
    </subcellularLocation>
</comment>
<dbReference type="EMBL" id="WNWQ01000155">
    <property type="protein sequence ID" value="KAE9976351.1"/>
    <property type="molecule type" value="Genomic_DNA"/>
</dbReference>
<evidence type="ECO:0000256" key="6">
    <source>
        <dbReference type="ARBA" id="ARBA00023136"/>
    </source>
</evidence>
<feature type="transmembrane region" description="Helical" evidence="7">
    <location>
        <begin position="21"/>
        <end position="44"/>
    </location>
</feature>
<dbReference type="Proteomes" id="UP000433883">
    <property type="component" value="Unassembled WGS sequence"/>
</dbReference>
<evidence type="ECO:0000256" key="7">
    <source>
        <dbReference type="SAM" id="Phobius"/>
    </source>
</evidence>
<dbReference type="AlphaFoldDB" id="A0A8H3UTF9"/>
<dbReference type="GO" id="GO:0016020">
    <property type="term" value="C:membrane"/>
    <property type="evidence" value="ECO:0007669"/>
    <property type="project" value="UniProtKB-SubCell"/>
</dbReference>
<dbReference type="GO" id="GO:0005254">
    <property type="term" value="F:chloride channel activity"/>
    <property type="evidence" value="ECO:0007669"/>
    <property type="project" value="InterPro"/>
</dbReference>
<dbReference type="PANTHER" id="PTHR33281">
    <property type="entry name" value="UPF0187 PROTEIN YNEE"/>
    <property type="match status" value="1"/>
</dbReference>
<comment type="caution">
    <text evidence="8">The sequence shown here is derived from an EMBL/GenBank/DDBJ whole genome shotgun (WGS) entry which is preliminary data.</text>
</comment>
<sequence length="743" mass="82463">MFRSARHEARRWPTVLRVTKGSVHGSVIIQVIFHCLFTALVLAFDMYYSSVTMPGIIVPSLSIVVGLMLVFRNGSSYDRFWTGRNHFTAVITATRNLTRFFLTYSRNANDESTEAERADTESVIRILIAMLYAVKHNLRSEITHITFTSPNTPSALSRNGLTNSGYATPNAVQPEQLIDASASDESLGTLRPDYTDLLPAKLSSLEGQGLAMPLQLSVSVEAYARRGVLRGWWTSQSSYINAQLSNLVSSYSAMETIRSTPIPVAHLIHGRQVLALYLMVLPFAMVEDMGFWSVPIVALVSFTLYGIEGISIQLEDPFGYDENDIKLDALVEDARVECDDARSLRPEPSDEIRSSSAAKAMETTKIGLADIPAELRLKVYRNLFVIGIANLHAQGHVHNSCHKCYKGCICRRALGELETIPPGRKTIRATAQLLRTCKLFYHEGLPVLYGENTFYIYDGAGLNSFLMGGGDTTASYIRSIVLRDAAGMMGRSAPNLSILPSLQELYIFGAASEWDRDAVEDCLPRRLWGSLSLRTQPDQIVWTQRKVPAVGFLRRLFVAYPDIRCGVFVSAELRTRTGLLPSDKFALFYFKIVPHGRSKSRRAFTTEYDQDFPTEEFATAIFEGARPHSETEMSFTNRKCVEDITGDATAAIFQAHGEAKLPMKLDTSLDDQDMMEATTVNETTALQAQGKDGTHMELVTDSVDQDLLESEAGEAVRAPEKQAGVFGKIFGCYGWFKTKLSLA</sequence>
<evidence type="ECO:0000256" key="4">
    <source>
        <dbReference type="ARBA" id="ARBA00022989"/>
    </source>
</evidence>
<reference evidence="8 9" key="1">
    <citation type="submission" date="2019-11" db="EMBL/GenBank/DDBJ databases">
        <title>Venturia inaequalis Genome Resource.</title>
        <authorList>
            <person name="Lichtner F.J."/>
        </authorList>
    </citation>
    <scope>NUCLEOTIDE SEQUENCE [LARGE SCALE GENOMIC DNA]</scope>
    <source>
        <strain evidence="8">Bline_iso_100314</strain>
    </source>
</reference>
<evidence type="ECO:0000256" key="5">
    <source>
        <dbReference type="ARBA" id="ARBA00023065"/>
    </source>
</evidence>
<keyword evidence="4 7" id="KW-1133">Transmembrane helix</keyword>